<accession>A0ABN0HCM3</accession>
<keyword evidence="2" id="KW-1185">Reference proteome</keyword>
<comment type="caution">
    <text evidence="1">The sequence shown here is derived from an EMBL/GenBank/DDBJ whole genome shotgun (WGS) entry which is preliminary data.</text>
</comment>
<evidence type="ECO:0008006" key="3">
    <source>
        <dbReference type="Google" id="ProtNLM"/>
    </source>
</evidence>
<gene>
    <name evidence="1" type="ORF">LEP1GSC178_3582</name>
</gene>
<dbReference type="Proteomes" id="UP000018720">
    <property type="component" value="Unassembled WGS sequence"/>
</dbReference>
<evidence type="ECO:0000313" key="1">
    <source>
        <dbReference type="EMBL" id="EJZ43373.1"/>
    </source>
</evidence>
<name>A0ABN0HCM3_9LEPT</name>
<evidence type="ECO:0000313" key="2">
    <source>
        <dbReference type="Proteomes" id="UP000018720"/>
    </source>
</evidence>
<proteinExistence type="predicted"/>
<protein>
    <recommendedName>
        <fullName evidence="3">CBS domain-containing protein</fullName>
    </recommendedName>
</protein>
<reference evidence="1 2" key="1">
    <citation type="submission" date="2012-08" db="EMBL/GenBank/DDBJ databases">
        <authorList>
            <person name="Harkins D.M."/>
            <person name="Durkin A.S."/>
            <person name="Selengut J.D."/>
            <person name="Sanka R."/>
            <person name="DePew J."/>
            <person name="Purushe J."/>
            <person name="Matthias M.A."/>
            <person name="Vinetz J.M."/>
            <person name="Sutton G.G."/>
            <person name="Nelson W.C."/>
            <person name="Fouts D.E."/>
        </authorList>
    </citation>
    <scope>NUCLEOTIDE SEQUENCE [LARGE SCALE GENOMIC DNA]</scope>
    <source>
        <strain evidence="1 2">MMD4847</strain>
    </source>
</reference>
<organism evidence="1 2">
    <name type="scientific">Leptospira licerasiae str. MMD4847</name>
    <dbReference type="NCBI Taxonomy" id="1049971"/>
    <lineage>
        <taxon>Bacteria</taxon>
        <taxon>Pseudomonadati</taxon>
        <taxon>Spirochaetota</taxon>
        <taxon>Spirochaetia</taxon>
        <taxon>Leptospirales</taxon>
        <taxon>Leptospiraceae</taxon>
        <taxon>Leptospira</taxon>
    </lineage>
</organism>
<sequence length="76" mass="8622">MLKQTSEIILARHSVIEGLLAVGLTNMTEVAKTMIDSNVCHMAFLKKNGLLQDYEEFVNELKIDINTEEQNVKNKD</sequence>
<dbReference type="RefSeq" id="WP_008591297.1">
    <property type="nucleotide sequence ID" value="NZ_AHOM02000004.1"/>
</dbReference>
<dbReference type="EMBL" id="AHOM02000004">
    <property type="protein sequence ID" value="EJZ43373.1"/>
    <property type="molecule type" value="Genomic_DNA"/>
</dbReference>